<evidence type="ECO:0000256" key="2">
    <source>
        <dbReference type="ARBA" id="ARBA00005179"/>
    </source>
</evidence>
<keyword evidence="4" id="KW-0285">Flavoprotein</keyword>
<dbReference type="Proteomes" id="UP000286045">
    <property type="component" value="Unassembled WGS sequence"/>
</dbReference>
<dbReference type="Pfam" id="PF01494">
    <property type="entry name" value="FAD_binding_3"/>
    <property type="match status" value="1"/>
</dbReference>
<feature type="domain" description="FAD-binding" evidence="8">
    <location>
        <begin position="15"/>
        <end position="354"/>
    </location>
</feature>
<evidence type="ECO:0000256" key="7">
    <source>
        <dbReference type="SAM" id="Phobius"/>
    </source>
</evidence>
<gene>
    <name evidence="9" type="ORF">EKO27_g2171</name>
</gene>
<dbReference type="PRINTS" id="PR00420">
    <property type="entry name" value="RNGMNOXGNASE"/>
</dbReference>
<dbReference type="AlphaFoldDB" id="A0A439DEV9"/>
<dbReference type="InterPro" id="IPR050562">
    <property type="entry name" value="FAD_mOase_fung"/>
</dbReference>
<keyword evidence="7" id="KW-1133">Transmembrane helix</keyword>
<evidence type="ECO:0000256" key="1">
    <source>
        <dbReference type="ARBA" id="ARBA00001974"/>
    </source>
</evidence>
<dbReference type="EMBL" id="RYZI01000038">
    <property type="protein sequence ID" value="RWA12951.1"/>
    <property type="molecule type" value="Genomic_DNA"/>
</dbReference>
<dbReference type="Gene3D" id="3.50.50.60">
    <property type="entry name" value="FAD/NAD(P)-binding domain"/>
    <property type="match status" value="1"/>
</dbReference>
<organism evidence="9 10">
    <name type="scientific">Xylaria grammica</name>
    <dbReference type="NCBI Taxonomy" id="363999"/>
    <lineage>
        <taxon>Eukaryota</taxon>
        <taxon>Fungi</taxon>
        <taxon>Dikarya</taxon>
        <taxon>Ascomycota</taxon>
        <taxon>Pezizomycotina</taxon>
        <taxon>Sordariomycetes</taxon>
        <taxon>Xylariomycetidae</taxon>
        <taxon>Xylariales</taxon>
        <taxon>Xylariaceae</taxon>
        <taxon>Xylaria</taxon>
    </lineage>
</organism>
<dbReference type="GO" id="GO:0071949">
    <property type="term" value="F:FAD binding"/>
    <property type="evidence" value="ECO:0007669"/>
    <property type="project" value="InterPro"/>
</dbReference>
<keyword evidence="10" id="KW-1185">Reference proteome</keyword>
<sequence>MEKGKRAPREQQPFKVIVVGGGLVAVTAAHILSKANIDFVILEQHDNLTPWIGSLLVMWPATYRIFNSWVSEDAILPILNDLDDYETINANDGSFLHLMKGAGNMWARNHGYGIGVTARPQFLNTLHACLPESAKARIRVKKRVTDIEVLSDGVRVHCKDGTTEEGTIVIGADGVHSRTRQCMEMLATGTPEAKAGEDVESPYLTTYRALVGNLPELPGLKPRYNYQSVGYGVSSQLVTGEGRAWWYVYEALEKPTRQRRRYTEQDKQDMMNKYADLHVAPGYQLRDLYALNVGDIGLINVEEGRVDRWSWGGRIALVGDAVRKLDPHAGLGYNSGVVDVVELINRLRRLLQSTKGSKQGQNLTAVPSADMLQTVFDEYEETRKKSERNVHIVSRLSARSSAWLNWSHRLISVWVMRFLPAGRWMLDYLVAPVVARAPVIEWLEETNLPQGASPWVHHPLPKEVEI</sequence>
<feature type="transmembrane region" description="Helical" evidence="7">
    <location>
        <begin position="12"/>
        <end position="32"/>
    </location>
</feature>
<dbReference type="InterPro" id="IPR002938">
    <property type="entry name" value="FAD-bd"/>
</dbReference>
<dbReference type="STRING" id="363999.A0A439DEV9"/>
<dbReference type="InterPro" id="IPR036188">
    <property type="entry name" value="FAD/NAD-bd_sf"/>
</dbReference>
<comment type="similarity">
    <text evidence="3">Belongs to the paxM FAD-dependent monooxygenase family.</text>
</comment>
<reference evidence="9 10" key="1">
    <citation type="submission" date="2018-12" db="EMBL/GenBank/DDBJ databases">
        <title>Draft genome sequence of Xylaria grammica IHI A82.</title>
        <authorList>
            <person name="Buettner E."/>
            <person name="Kellner H."/>
        </authorList>
    </citation>
    <scope>NUCLEOTIDE SEQUENCE [LARGE SCALE GENOMIC DNA]</scope>
    <source>
        <strain evidence="9 10">IHI A82</strain>
    </source>
</reference>
<comment type="cofactor">
    <cofactor evidence="1">
        <name>FAD</name>
        <dbReference type="ChEBI" id="CHEBI:57692"/>
    </cofactor>
</comment>
<evidence type="ECO:0000313" key="10">
    <source>
        <dbReference type="Proteomes" id="UP000286045"/>
    </source>
</evidence>
<keyword evidence="6" id="KW-0560">Oxidoreductase</keyword>
<dbReference type="SUPFAM" id="SSF51905">
    <property type="entry name" value="FAD/NAD(P)-binding domain"/>
    <property type="match status" value="1"/>
</dbReference>
<name>A0A439DEV9_9PEZI</name>
<proteinExistence type="inferred from homology"/>
<comment type="caution">
    <text evidence="9">The sequence shown here is derived from an EMBL/GenBank/DDBJ whole genome shotgun (WGS) entry which is preliminary data.</text>
</comment>
<evidence type="ECO:0000256" key="3">
    <source>
        <dbReference type="ARBA" id="ARBA00007992"/>
    </source>
</evidence>
<evidence type="ECO:0000259" key="8">
    <source>
        <dbReference type="Pfam" id="PF01494"/>
    </source>
</evidence>
<evidence type="ECO:0000313" key="9">
    <source>
        <dbReference type="EMBL" id="RWA12951.1"/>
    </source>
</evidence>
<dbReference type="PANTHER" id="PTHR47356:SF2">
    <property type="entry name" value="FAD-BINDING DOMAIN-CONTAINING PROTEIN-RELATED"/>
    <property type="match status" value="1"/>
</dbReference>
<keyword evidence="7" id="KW-0812">Transmembrane</keyword>
<evidence type="ECO:0000256" key="4">
    <source>
        <dbReference type="ARBA" id="ARBA00022630"/>
    </source>
</evidence>
<accession>A0A439DEV9</accession>
<protein>
    <recommendedName>
        <fullName evidence="8">FAD-binding domain-containing protein</fullName>
    </recommendedName>
</protein>
<comment type="pathway">
    <text evidence="2">Secondary metabolite biosynthesis.</text>
</comment>
<evidence type="ECO:0000256" key="5">
    <source>
        <dbReference type="ARBA" id="ARBA00022827"/>
    </source>
</evidence>
<evidence type="ECO:0000256" key="6">
    <source>
        <dbReference type="ARBA" id="ARBA00023002"/>
    </source>
</evidence>
<keyword evidence="7" id="KW-0472">Membrane</keyword>
<dbReference type="PANTHER" id="PTHR47356">
    <property type="entry name" value="FAD-DEPENDENT MONOOXYGENASE ASQG-RELATED"/>
    <property type="match status" value="1"/>
</dbReference>
<dbReference type="GO" id="GO:0004497">
    <property type="term" value="F:monooxygenase activity"/>
    <property type="evidence" value="ECO:0007669"/>
    <property type="project" value="InterPro"/>
</dbReference>
<keyword evidence="5" id="KW-0274">FAD</keyword>